<organism evidence="1 2">
    <name type="scientific">Mycena albidolilacea</name>
    <dbReference type="NCBI Taxonomy" id="1033008"/>
    <lineage>
        <taxon>Eukaryota</taxon>
        <taxon>Fungi</taxon>
        <taxon>Dikarya</taxon>
        <taxon>Basidiomycota</taxon>
        <taxon>Agaricomycotina</taxon>
        <taxon>Agaricomycetes</taxon>
        <taxon>Agaricomycetidae</taxon>
        <taxon>Agaricales</taxon>
        <taxon>Marasmiineae</taxon>
        <taxon>Mycenaceae</taxon>
        <taxon>Mycena</taxon>
    </lineage>
</organism>
<gene>
    <name evidence="1" type="ORF">DFH08DRAFT_862025</name>
</gene>
<protein>
    <submittedName>
        <fullName evidence="1">Uncharacterized protein</fullName>
    </submittedName>
</protein>
<evidence type="ECO:0000313" key="2">
    <source>
        <dbReference type="Proteomes" id="UP001218218"/>
    </source>
</evidence>
<proteinExistence type="predicted"/>
<comment type="caution">
    <text evidence="1">The sequence shown here is derived from an EMBL/GenBank/DDBJ whole genome shotgun (WGS) entry which is preliminary data.</text>
</comment>
<accession>A0AAD7ETK5</accession>
<keyword evidence="2" id="KW-1185">Reference proteome</keyword>
<dbReference type="Proteomes" id="UP001218218">
    <property type="component" value="Unassembled WGS sequence"/>
</dbReference>
<reference evidence="1" key="1">
    <citation type="submission" date="2023-03" db="EMBL/GenBank/DDBJ databases">
        <title>Massive genome expansion in bonnet fungi (Mycena s.s.) driven by repeated elements and novel gene families across ecological guilds.</title>
        <authorList>
            <consortium name="Lawrence Berkeley National Laboratory"/>
            <person name="Harder C.B."/>
            <person name="Miyauchi S."/>
            <person name="Viragh M."/>
            <person name="Kuo A."/>
            <person name="Thoen E."/>
            <person name="Andreopoulos B."/>
            <person name="Lu D."/>
            <person name="Skrede I."/>
            <person name="Drula E."/>
            <person name="Henrissat B."/>
            <person name="Morin E."/>
            <person name="Kohler A."/>
            <person name="Barry K."/>
            <person name="LaButti K."/>
            <person name="Morin E."/>
            <person name="Salamov A."/>
            <person name="Lipzen A."/>
            <person name="Mereny Z."/>
            <person name="Hegedus B."/>
            <person name="Baldrian P."/>
            <person name="Stursova M."/>
            <person name="Weitz H."/>
            <person name="Taylor A."/>
            <person name="Grigoriev I.V."/>
            <person name="Nagy L.G."/>
            <person name="Martin F."/>
            <person name="Kauserud H."/>
        </authorList>
    </citation>
    <scope>NUCLEOTIDE SEQUENCE</scope>
    <source>
        <strain evidence="1">CBHHK002</strain>
    </source>
</reference>
<dbReference type="SUPFAM" id="SSF52047">
    <property type="entry name" value="RNI-like"/>
    <property type="match status" value="1"/>
</dbReference>
<dbReference type="EMBL" id="JARIHO010000014">
    <property type="protein sequence ID" value="KAJ7350648.1"/>
    <property type="molecule type" value="Genomic_DNA"/>
</dbReference>
<evidence type="ECO:0000313" key="1">
    <source>
        <dbReference type="EMBL" id="KAJ7350648.1"/>
    </source>
</evidence>
<name>A0AAD7ETK5_9AGAR</name>
<sequence>MWARADLFISRKRSGEIEESCYHMELVEEDTRAQSVPDAVETTVPSSAVENTVLSGQNISLSDDSAVSPRLETRLEQRIFKEVALLYPEMIPALLRVAHRVLDWIEPLLYTEIKIARHARNNSSAVALLRATESKLESFLAGAVRVELNALPLSNGSSNHFPWHTQIFNSDNGWSDAELSSVLHRCTGAAELALISDLSDVGFLSILAHMRPTHLDLAADVVADHGQPCSRLSFSQNVTHLHFFDTEVNLFDADSKVFANWSHWSQISQLPALTHLALSCQTPNTVLSDILSDLPRLQALVILADVFVDGKYIAQHLPVSDPRLVVVNINWELERGSKHFWDCSEVFLRQKRSGEIKESCYYLELSIHR</sequence>
<dbReference type="AlphaFoldDB" id="A0AAD7ETK5"/>